<sequence length="931" mass="100420">MAPASCRHTLIWSLPTLALLLTFLWYKSRRGSSRSDPGGTAKGTRKAKKQEEKITSVAPSLLAEGCEKSVKQLIFSTRRKPTASRNRSSTTETVGIELGHQEVQQSEVNTTTKIIEKLTTENTLSTSSTNFSTDTSKIISVGNNSENSFSLTADNSQVDISDTSKQSDGVNVNSESRSSVEENSVSVGGLLAHCDSIGSNCEVETNCKGVVFQVESSESVPNEIGSEIILPPESDLETSVNVETTAEIVVSEPKEIKCEINNYQDTCSEIVPQEAISTETPSEIGVTKETISEVAPQKETIYEVAVEKETNSEIPVPKETNSDAIVLEETVSGVTVPKNTNFEVLASQEVSSDIAVVQETDCGIVATQEVVFEVTLPQTEDSKVVVTQEPISEATVSQDHNPEHTVSETYHSNASKSEEDNLSISSQCSDNSRVSYSNSFAAGSEEAIPVSESNGAEDVPSSSVLAVSCSLTDREIEKDTMPELVREGWTLDKNSDIEAESASETQRKETGQNCEENNECTQNKDSAAAETARMQTPPTVKEVLDEADTAATSTSCGLEGKLAALELGKGRDSANHSPAEVMLASPSASSYSDEGSSDSGKGCSDLATPPSRTPASGSSVSGDATALSVYEFVLPQHLVGRLIGRHGAFVHQIKAKTNASILIKRHPDTQKLKICAVEGTQLDIESALEMIRKKFPLKHYPSITLEQVCFVPPVPMYAVLPECLQLMLVEGVSNDVILSSLVTPGHFFLQQPTHPTFPALNRLNACMNLCYSETNVPLLPTPINPGVICAAPTMGGWYRAQVVSVEPETNVCEVKFVDYGGYLSLEHTALRQIRSDFMTLPFQASECFLANVTPAGGEEASWSADAAAVMEELTHGQVLQAQVCDYTEENVPNVFLYAVHCNQVVLVNQELVLRGLAEWWKPEEVNDVSCL</sequence>
<feature type="compositionally biased region" description="Low complexity" evidence="2">
    <location>
        <begin position="585"/>
        <end position="605"/>
    </location>
</feature>
<feature type="compositionally biased region" description="Low complexity" evidence="2">
    <location>
        <begin position="511"/>
        <end position="523"/>
    </location>
</feature>
<accession>A0AAU7J8R1</accession>
<dbReference type="PROSITE" id="PS50084">
    <property type="entry name" value="KH_TYPE_1"/>
    <property type="match status" value="1"/>
</dbReference>
<dbReference type="EMBL" id="OR912220">
    <property type="protein sequence ID" value="XBN89721.1"/>
    <property type="molecule type" value="mRNA"/>
</dbReference>
<dbReference type="Gene3D" id="2.40.50.90">
    <property type="match status" value="1"/>
</dbReference>
<feature type="transmembrane region" description="Helical" evidence="3">
    <location>
        <begin position="9"/>
        <end position="26"/>
    </location>
</feature>
<dbReference type="GO" id="GO:0005739">
    <property type="term" value="C:mitochondrion"/>
    <property type="evidence" value="ECO:0007669"/>
    <property type="project" value="UniProtKB-ARBA"/>
</dbReference>
<dbReference type="Gene3D" id="3.30.1370.10">
    <property type="entry name" value="K Homology domain, type 1"/>
    <property type="match status" value="1"/>
</dbReference>
<dbReference type="Pfam" id="PF00567">
    <property type="entry name" value="TUDOR"/>
    <property type="match status" value="1"/>
</dbReference>
<dbReference type="CDD" id="cd22395">
    <property type="entry name" value="KH-I_AKAP1"/>
    <property type="match status" value="1"/>
</dbReference>
<dbReference type="PANTHER" id="PTHR22948:SF65">
    <property type="entry name" value="A-KINASE ANCHORING PROTEIN 1"/>
    <property type="match status" value="1"/>
</dbReference>
<dbReference type="Gene3D" id="2.30.30.140">
    <property type="match status" value="1"/>
</dbReference>
<dbReference type="InterPro" id="IPR036612">
    <property type="entry name" value="KH_dom_type_1_sf"/>
</dbReference>
<keyword evidence="3" id="KW-0472">Membrane</keyword>
<evidence type="ECO:0000256" key="1">
    <source>
        <dbReference type="PROSITE-ProRule" id="PRU00117"/>
    </source>
</evidence>
<dbReference type="SUPFAM" id="SSF63748">
    <property type="entry name" value="Tudor/PWWP/MBT"/>
    <property type="match status" value="1"/>
</dbReference>
<dbReference type="Pfam" id="PF00013">
    <property type="entry name" value="KH_1"/>
    <property type="match status" value="1"/>
</dbReference>
<dbReference type="InterPro" id="IPR047367">
    <property type="entry name" value="Tudor_AKAP1"/>
</dbReference>
<organism evidence="5">
    <name type="scientific">Locusta migratoria</name>
    <name type="common">Migratory locust</name>
    <dbReference type="NCBI Taxonomy" id="7004"/>
    <lineage>
        <taxon>Eukaryota</taxon>
        <taxon>Metazoa</taxon>
        <taxon>Ecdysozoa</taxon>
        <taxon>Arthropoda</taxon>
        <taxon>Hexapoda</taxon>
        <taxon>Insecta</taxon>
        <taxon>Pterygota</taxon>
        <taxon>Neoptera</taxon>
        <taxon>Polyneoptera</taxon>
        <taxon>Orthoptera</taxon>
        <taxon>Caelifera</taxon>
        <taxon>Acrididea</taxon>
        <taxon>Acridomorpha</taxon>
        <taxon>Acridoidea</taxon>
        <taxon>Acrididae</taxon>
        <taxon>Oedipodinae</taxon>
        <taxon>Locusta</taxon>
    </lineage>
</organism>
<evidence type="ECO:0000256" key="3">
    <source>
        <dbReference type="SAM" id="Phobius"/>
    </source>
</evidence>
<dbReference type="InterPro" id="IPR004087">
    <property type="entry name" value="KH_dom"/>
</dbReference>
<keyword evidence="3" id="KW-0812">Transmembrane</keyword>
<dbReference type="SMART" id="SM00322">
    <property type="entry name" value="KH"/>
    <property type="match status" value="1"/>
</dbReference>
<dbReference type="CDD" id="cd20407">
    <property type="entry name" value="Tudor_AKAP1"/>
    <property type="match status" value="1"/>
</dbReference>
<dbReference type="InterPro" id="IPR035437">
    <property type="entry name" value="SNase_OB-fold_sf"/>
</dbReference>
<dbReference type="InterPro" id="IPR004088">
    <property type="entry name" value="KH_dom_type_1"/>
</dbReference>
<dbReference type="AlphaFoldDB" id="A0AAU7J8R1"/>
<feature type="region of interest" description="Disordered" evidence="2">
    <location>
        <begin position="572"/>
        <end position="620"/>
    </location>
</feature>
<feature type="compositionally biased region" description="Low complexity" evidence="2">
    <location>
        <begin position="169"/>
        <end position="182"/>
    </location>
</feature>
<evidence type="ECO:0000313" key="5">
    <source>
        <dbReference type="EMBL" id="XBN89721.1"/>
    </source>
</evidence>
<dbReference type="GO" id="GO:0010468">
    <property type="term" value="P:regulation of gene expression"/>
    <property type="evidence" value="ECO:0007669"/>
    <property type="project" value="UniProtKB-ARBA"/>
</dbReference>
<feature type="region of interest" description="Disordered" evidence="2">
    <location>
        <begin position="487"/>
        <end position="538"/>
    </location>
</feature>
<feature type="region of interest" description="Disordered" evidence="2">
    <location>
        <begin position="392"/>
        <end position="429"/>
    </location>
</feature>
<feature type="region of interest" description="Disordered" evidence="2">
    <location>
        <begin position="30"/>
        <end position="53"/>
    </location>
</feature>
<dbReference type="PANTHER" id="PTHR22948">
    <property type="entry name" value="TUDOR DOMAIN CONTAINING PROTEIN"/>
    <property type="match status" value="1"/>
</dbReference>
<feature type="domain" description="Tudor" evidence="4">
    <location>
        <begin position="782"/>
        <end position="840"/>
    </location>
</feature>
<proteinExistence type="evidence at transcript level"/>
<dbReference type="GO" id="GO:0003723">
    <property type="term" value="F:RNA binding"/>
    <property type="evidence" value="ECO:0007669"/>
    <property type="project" value="UniProtKB-UniRule"/>
</dbReference>
<evidence type="ECO:0000259" key="4">
    <source>
        <dbReference type="PROSITE" id="PS50304"/>
    </source>
</evidence>
<dbReference type="InterPro" id="IPR047368">
    <property type="entry name" value="KH-I_AKAP1"/>
</dbReference>
<name>A0AAU7J8R1_LOCMI</name>
<feature type="compositionally biased region" description="Basic and acidic residues" evidence="2">
    <location>
        <begin position="487"/>
        <end position="496"/>
    </location>
</feature>
<reference evidence="5" key="1">
    <citation type="submission" date="2023-12" db="EMBL/GenBank/DDBJ databases">
        <title>Identification and Expression Profile Analysis of Tudor Family Genes in Locusta migratoria, and Functional Characterization of LmTdr7.</title>
        <authorList>
            <person name="Deng S."/>
            <person name="Wang J."/>
            <person name="Ma E."/>
            <person name="Zhang J."/>
            <person name="Xing S."/>
        </authorList>
    </citation>
    <scope>NUCLEOTIDE SEQUENCE</scope>
</reference>
<dbReference type="InterPro" id="IPR002999">
    <property type="entry name" value="Tudor"/>
</dbReference>
<keyword evidence="1" id="KW-0694">RNA-binding</keyword>
<evidence type="ECO:0000256" key="2">
    <source>
        <dbReference type="SAM" id="MobiDB-lite"/>
    </source>
</evidence>
<feature type="region of interest" description="Disordered" evidence="2">
    <location>
        <begin position="155"/>
        <end position="182"/>
    </location>
</feature>
<dbReference type="SUPFAM" id="SSF54791">
    <property type="entry name" value="Eukaryotic type KH-domain (KH-domain type I)"/>
    <property type="match status" value="1"/>
</dbReference>
<feature type="compositionally biased region" description="Polar residues" evidence="2">
    <location>
        <begin position="155"/>
        <end position="168"/>
    </location>
</feature>
<dbReference type="PROSITE" id="PS50304">
    <property type="entry name" value="TUDOR"/>
    <property type="match status" value="1"/>
</dbReference>
<dbReference type="InterPro" id="IPR050621">
    <property type="entry name" value="Tudor_domain_containing"/>
</dbReference>
<keyword evidence="3" id="KW-1133">Transmembrane helix</keyword>
<dbReference type="SMART" id="SM00333">
    <property type="entry name" value="TUDOR"/>
    <property type="match status" value="1"/>
</dbReference>
<protein>
    <submittedName>
        <fullName evidence="5">Tudor domain-containing protein Tdr18</fullName>
    </submittedName>
</protein>